<evidence type="ECO:0000313" key="3">
    <source>
        <dbReference type="EMBL" id="KZT23595.1"/>
    </source>
</evidence>
<dbReference type="OrthoDB" id="3245540at2759"/>
<feature type="region of interest" description="Disordered" evidence="1">
    <location>
        <begin position="74"/>
        <end position="95"/>
    </location>
</feature>
<evidence type="ECO:0000256" key="1">
    <source>
        <dbReference type="SAM" id="MobiDB-lite"/>
    </source>
</evidence>
<keyword evidence="4" id="KW-1185">Reference proteome</keyword>
<dbReference type="InterPro" id="IPR001202">
    <property type="entry name" value="WW_dom"/>
</dbReference>
<evidence type="ECO:0000259" key="2">
    <source>
        <dbReference type="PROSITE" id="PS50020"/>
    </source>
</evidence>
<dbReference type="InParanoid" id="A0A165RBY8"/>
<dbReference type="PROSITE" id="PS50020">
    <property type="entry name" value="WW_DOMAIN_2"/>
    <property type="match status" value="1"/>
</dbReference>
<name>A0A165RBY8_9AGAM</name>
<dbReference type="Proteomes" id="UP000076761">
    <property type="component" value="Unassembled WGS sequence"/>
</dbReference>
<organism evidence="3 4">
    <name type="scientific">Neolentinus lepideus HHB14362 ss-1</name>
    <dbReference type="NCBI Taxonomy" id="1314782"/>
    <lineage>
        <taxon>Eukaryota</taxon>
        <taxon>Fungi</taxon>
        <taxon>Dikarya</taxon>
        <taxon>Basidiomycota</taxon>
        <taxon>Agaricomycotina</taxon>
        <taxon>Agaricomycetes</taxon>
        <taxon>Gloeophyllales</taxon>
        <taxon>Gloeophyllaceae</taxon>
        <taxon>Neolentinus</taxon>
    </lineage>
</organism>
<feature type="domain" description="WW" evidence="2">
    <location>
        <begin position="43"/>
        <end position="77"/>
    </location>
</feature>
<proteinExistence type="predicted"/>
<protein>
    <recommendedName>
        <fullName evidence="2">WW domain-containing protein</fullName>
    </recommendedName>
</protein>
<reference evidence="3 4" key="1">
    <citation type="journal article" date="2016" name="Mol. Biol. Evol.">
        <title>Comparative Genomics of Early-Diverging Mushroom-Forming Fungi Provides Insights into the Origins of Lignocellulose Decay Capabilities.</title>
        <authorList>
            <person name="Nagy L.G."/>
            <person name="Riley R."/>
            <person name="Tritt A."/>
            <person name="Adam C."/>
            <person name="Daum C."/>
            <person name="Floudas D."/>
            <person name="Sun H."/>
            <person name="Yadav J.S."/>
            <person name="Pangilinan J."/>
            <person name="Larsson K.H."/>
            <person name="Matsuura K."/>
            <person name="Barry K."/>
            <person name="Labutti K."/>
            <person name="Kuo R."/>
            <person name="Ohm R.A."/>
            <person name="Bhattacharya S.S."/>
            <person name="Shirouzu T."/>
            <person name="Yoshinaga Y."/>
            <person name="Martin F.M."/>
            <person name="Grigoriev I.V."/>
            <person name="Hibbett D.S."/>
        </authorList>
    </citation>
    <scope>NUCLEOTIDE SEQUENCE [LARGE SCALE GENOMIC DNA]</scope>
    <source>
        <strain evidence="3 4">HHB14362 ss-1</strain>
    </source>
</reference>
<evidence type="ECO:0000313" key="4">
    <source>
        <dbReference type="Proteomes" id="UP000076761"/>
    </source>
</evidence>
<feature type="region of interest" description="Disordered" evidence="1">
    <location>
        <begin position="12"/>
        <end position="49"/>
    </location>
</feature>
<feature type="compositionally biased region" description="Low complexity" evidence="1">
    <location>
        <begin position="19"/>
        <end position="31"/>
    </location>
</feature>
<dbReference type="SUPFAM" id="SSF51045">
    <property type="entry name" value="WW domain"/>
    <property type="match status" value="1"/>
</dbReference>
<dbReference type="InterPro" id="IPR036020">
    <property type="entry name" value="WW_dom_sf"/>
</dbReference>
<accession>A0A165RBY8</accession>
<dbReference type="AlphaFoldDB" id="A0A165RBY8"/>
<gene>
    <name evidence="3" type="ORF">NEOLEDRAFT_1136398</name>
</gene>
<sequence>MNFVTGLVEEFTHKGHRTQPQQQQYQQPYQQSGGNYSNAGGPPQVPRPWVARWDEPARRWIYINEATGERTFEYPGRGEYYQSGPPPQQYYDGGREQYGAGERYYEQPARSSGGGRHSGLMYGAVGAAAGLAGGALLDHEAHKVENDWDRDKYRVENDVENFPDDAARWTGRGVGDVEDIPQDVEYDYDRAKYGVENRFDDAVQDVEDVPDDAARWAGDRVGDIERFDDGIENSYDQGRDDTRWGY</sequence>
<dbReference type="EMBL" id="KV425584">
    <property type="protein sequence ID" value="KZT23595.1"/>
    <property type="molecule type" value="Genomic_DNA"/>
</dbReference>